<feature type="domain" description="Ion transport" evidence="10">
    <location>
        <begin position="244"/>
        <end position="529"/>
    </location>
</feature>
<feature type="transmembrane region" description="Helical" evidence="9">
    <location>
        <begin position="341"/>
        <end position="360"/>
    </location>
</feature>
<accession>A0A7J7KHR7</accession>
<evidence type="ECO:0000256" key="2">
    <source>
        <dbReference type="ARBA" id="ARBA00022448"/>
    </source>
</evidence>
<feature type="repeat" description="ANK" evidence="8">
    <location>
        <begin position="140"/>
        <end position="172"/>
    </location>
</feature>
<dbReference type="PROSITE" id="PS50088">
    <property type="entry name" value="ANK_REPEAT"/>
    <property type="match status" value="5"/>
</dbReference>
<protein>
    <recommendedName>
        <fullName evidence="10">Ion transport domain-containing protein</fullName>
    </recommendedName>
</protein>
<keyword evidence="5" id="KW-0406">Ion transport</keyword>
<dbReference type="PROSITE" id="PS50297">
    <property type="entry name" value="ANK_REP_REGION"/>
    <property type="match status" value="5"/>
</dbReference>
<dbReference type="OrthoDB" id="195446at2759"/>
<feature type="repeat" description="ANK" evidence="8">
    <location>
        <begin position="106"/>
        <end position="133"/>
    </location>
</feature>
<keyword evidence="4 9" id="KW-1133">Transmembrane helix</keyword>
<feature type="transmembrane region" description="Helical" evidence="9">
    <location>
        <begin position="310"/>
        <end position="329"/>
    </location>
</feature>
<keyword evidence="3 9" id="KW-0812">Transmembrane</keyword>
<dbReference type="GO" id="GO:0015279">
    <property type="term" value="F:store-operated calcium channel activity"/>
    <property type="evidence" value="ECO:0007669"/>
    <property type="project" value="TreeGrafter"/>
</dbReference>
<dbReference type="PANTHER" id="PTHR10117:SF54">
    <property type="entry name" value="TRANSIENT RECEPTOR POTENTIAL-GAMMA PROTEIN"/>
    <property type="match status" value="1"/>
</dbReference>
<dbReference type="GO" id="GO:0070679">
    <property type="term" value="F:inositol 1,4,5 trisphosphate binding"/>
    <property type="evidence" value="ECO:0007669"/>
    <property type="project" value="TreeGrafter"/>
</dbReference>
<sequence>MTPLHLAAKHGHIEVLEVLKDKLELTTSSSTSGFTALHVAAHFGQTNTVRELLNKLTATVASVVARDNQEHGLTPLHLAAQSGHQGLVRVLLNSPGVQADAATVLHGSIPLHLAAQNGHTAVISLLLSKDTNLIHVADKHGKTGLHLAAKHGQLDMIALLLGQGAEINAVDEFCEQMATDLMAIAASENSPRVLLTSVDRLGLPFLDVLIDCGQKEVVSHPTIQKYLSDVWMGGINWKTWKIFFFFLAFTICPPVWLVLSLPLRHRYCNVPIFKFMSYLVSHVYFIGFLVAVAAIPPYRIVDAESAVPNPIEWMLLLWFSGLLVAELTNPGDRNGLGLIKLLILFLGVAATVTQVVGVFLEGNDMRTCLYIRNQFLGISLTLCFVQILDFLSFHHLFGPWAIIIGSLVIDLVKFVVILAVFMFGFTFYIAAIYQQVYPFDEDASETLGQGNGNANAIYLKVYDVFELLFFSLFGLVDPENLPPVHSTPNWSRTIIKVVFGLYLLISVIVLINLLIAMMSDTYQRIQAQSDTEWKFGRAKLIRNMNKTSSTPSPINLLVKLIIYLKVLIKHKGKVCTASGQQLVDNEEGLNSNKMNADADHSYNSNALPTSIKGTRVAPDDKNVLAGPERVEKAINWRSVVRKYYANKGIENENDIQEVDDS</sequence>
<dbReference type="Pfam" id="PF00520">
    <property type="entry name" value="Ion_trans"/>
    <property type="match status" value="1"/>
</dbReference>
<feature type="repeat" description="ANK" evidence="8">
    <location>
        <begin position="32"/>
        <end position="55"/>
    </location>
</feature>
<organism evidence="11 12">
    <name type="scientific">Bugula neritina</name>
    <name type="common">Brown bryozoan</name>
    <name type="synonym">Sertularia neritina</name>
    <dbReference type="NCBI Taxonomy" id="10212"/>
    <lineage>
        <taxon>Eukaryota</taxon>
        <taxon>Metazoa</taxon>
        <taxon>Spiralia</taxon>
        <taxon>Lophotrochozoa</taxon>
        <taxon>Bryozoa</taxon>
        <taxon>Gymnolaemata</taxon>
        <taxon>Cheilostomatida</taxon>
        <taxon>Flustrina</taxon>
        <taxon>Buguloidea</taxon>
        <taxon>Bugulidae</taxon>
        <taxon>Bugula</taxon>
    </lineage>
</organism>
<dbReference type="SMART" id="SM00248">
    <property type="entry name" value="ANK"/>
    <property type="match status" value="5"/>
</dbReference>
<evidence type="ECO:0000256" key="5">
    <source>
        <dbReference type="ARBA" id="ARBA00023065"/>
    </source>
</evidence>
<keyword evidence="6 9" id="KW-0472">Membrane</keyword>
<dbReference type="Proteomes" id="UP000593567">
    <property type="component" value="Unassembled WGS sequence"/>
</dbReference>
<dbReference type="InterPro" id="IPR002153">
    <property type="entry name" value="TRPC_channel"/>
</dbReference>
<evidence type="ECO:0000256" key="9">
    <source>
        <dbReference type="SAM" id="Phobius"/>
    </source>
</evidence>
<feature type="transmembrane region" description="Helical" evidence="9">
    <location>
        <begin position="242"/>
        <end position="263"/>
    </location>
</feature>
<keyword evidence="2" id="KW-0813">Transport</keyword>
<evidence type="ECO:0000256" key="6">
    <source>
        <dbReference type="ARBA" id="ARBA00023136"/>
    </source>
</evidence>
<comment type="caution">
    <text evidence="11">The sequence shown here is derived from an EMBL/GenBank/DDBJ whole genome shotgun (WGS) entry which is preliminary data.</text>
</comment>
<dbReference type="InterPro" id="IPR002110">
    <property type="entry name" value="Ankyrin_rpt"/>
</dbReference>
<dbReference type="AlphaFoldDB" id="A0A7J7KHR7"/>
<gene>
    <name evidence="11" type="ORF">EB796_004242</name>
</gene>
<comment type="subcellular location">
    <subcellularLocation>
        <location evidence="1">Membrane</location>
        <topology evidence="1">Multi-pass membrane protein</topology>
    </subcellularLocation>
</comment>
<dbReference type="InterPro" id="IPR005821">
    <property type="entry name" value="Ion_trans_dom"/>
</dbReference>
<dbReference type="GO" id="GO:0034703">
    <property type="term" value="C:cation channel complex"/>
    <property type="evidence" value="ECO:0007669"/>
    <property type="project" value="TreeGrafter"/>
</dbReference>
<keyword evidence="8" id="KW-0040">ANK repeat</keyword>
<dbReference type="PRINTS" id="PR01415">
    <property type="entry name" value="ANKYRIN"/>
</dbReference>
<evidence type="ECO:0000256" key="3">
    <source>
        <dbReference type="ARBA" id="ARBA00022692"/>
    </source>
</evidence>
<evidence type="ECO:0000259" key="10">
    <source>
        <dbReference type="Pfam" id="PF00520"/>
    </source>
</evidence>
<keyword evidence="7" id="KW-0407">Ion channel</keyword>
<feature type="transmembrane region" description="Helical" evidence="9">
    <location>
        <begin position="414"/>
        <end position="436"/>
    </location>
</feature>
<evidence type="ECO:0000256" key="8">
    <source>
        <dbReference type="PROSITE-ProRule" id="PRU00023"/>
    </source>
</evidence>
<name>A0A7J7KHR7_BUGNE</name>
<dbReference type="SUPFAM" id="SSF48403">
    <property type="entry name" value="Ankyrin repeat"/>
    <property type="match status" value="1"/>
</dbReference>
<evidence type="ECO:0000256" key="7">
    <source>
        <dbReference type="ARBA" id="ARBA00023303"/>
    </source>
</evidence>
<feature type="transmembrane region" description="Helical" evidence="9">
    <location>
        <begin position="275"/>
        <end position="298"/>
    </location>
</feature>
<feature type="transmembrane region" description="Helical" evidence="9">
    <location>
        <begin position="375"/>
        <end position="393"/>
    </location>
</feature>
<evidence type="ECO:0000256" key="1">
    <source>
        <dbReference type="ARBA" id="ARBA00004141"/>
    </source>
</evidence>
<feature type="repeat" description="ANK" evidence="8">
    <location>
        <begin position="71"/>
        <end position="93"/>
    </location>
</feature>
<dbReference type="GO" id="GO:0005886">
    <property type="term" value="C:plasma membrane"/>
    <property type="evidence" value="ECO:0007669"/>
    <property type="project" value="TreeGrafter"/>
</dbReference>
<proteinExistence type="predicted"/>
<dbReference type="PANTHER" id="PTHR10117">
    <property type="entry name" value="TRANSIENT RECEPTOR POTENTIAL CHANNEL"/>
    <property type="match status" value="1"/>
</dbReference>
<evidence type="ECO:0000256" key="4">
    <source>
        <dbReference type="ARBA" id="ARBA00022989"/>
    </source>
</evidence>
<dbReference type="PRINTS" id="PR01097">
    <property type="entry name" value="TRNSRECEPTRP"/>
</dbReference>
<feature type="repeat" description="ANK" evidence="8">
    <location>
        <begin position="1"/>
        <end position="19"/>
    </location>
</feature>
<evidence type="ECO:0000313" key="12">
    <source>
        <dbReference type="Proteomes" id="UP000593567"/>
    </source>
</evidence>
<dbReference type="GO" id="GO:0051480">
    <property type="term" value="P:regulation of cytosolic calcium ion concentration"/>
    <property type="evidence" value="ECO:0007669"/>
    <property type="project" value="TreeGrafter"/>
</dbReference>
<evidence type="ECO:0000313" key="11">
    <source>
        <dbReference type="EMBL" id="KAF6037451.1"/>
    </source>
</evidence>
<dbReference type="Pfam" id="PF12796">
    <property type="entry name" value="Ank_2"/>
    <property type="match status" value="2"/>
</dbReference>
<reference evidence="11" key="1">
    <citation type="submission" date="2020-06" db="EMBL/GenBank/DDBJ databases">
        <title>Draft genome of Bugula neritina, a colonial animal packing powerful symbionts and potential medicines.</title>
        <authorList>
            <person name="Rayko M."/>
        </authorList>
    </citation>
    <scope>NUCLEOTIDE SEQUENCE [LARGE SCALE GENOMIC DNA]</scope>
    <source>
        <strain evidence="11">Kwan_BN1</strain>
    </source>
</reference>
<dbReference type="InterPro" id="IPR036770">
    <property type="entry name" value="Ankyrin_rpt-contain_sf"/>
</dbReference>
<feature type="transmembrane region" description="Helical" evidence="9">
    <location>
        <begin position="497"/>
        <end position="518"/>
    </location>
</feature>
<keyword evidence="12" id="KW-1185">Reference proteome</keyword>
<dbReference type="EMBL" id="VXIV02000570">
    <property type="protein sequence ID" value="KAF6037451.1"/>
    <property type="molecule type" value="Genomic_DNA"/>
</dbReference>
<dbReference type="Gene3D" id="1.25.40.20">
    <property type="entry name" value="Ankyrin repeat-containing domain"/>
    <property type="match status" value="3"/>
</dbReference>